<feature type="transmembrane region" description="Helical" evidence="8">
    <location>
        <begin position="82"/>
        <end position="102"/>
    </location>
</feature>
<dbReference type="Proteomes" id="UP000235965">
    <property type="component" value="Unassembled WGS sequence"/>
</dbReference>
<keyword evidence="6 8" id="KW-0675">Receptor</keyword>
<dbReference type="GO" id="GO:0008049">
    <property type="term" value="P:male courtship behavior"/>
    <property type="evidence" value="ECO:0007669"/>
    <property type="project" value="TreeGrafter"/>
</dbReference>
<comment type="subcellular location">
    <subcellularLocation>
        <location evidence="1 8">Cell membrane</location>
        <topology evidence="1 8">Multi-pass membrane protein</topology>
    </subcellularLocation>
</comment>
<evidence type="ECO:0000256" key="7">
    <source>
        <dbReference type="ARBA" id="ARBA00023224"/>
    </source>
</evidence>
<accession>A0A2J7RE99</accession>
<sequence length="436" mass="49593">MDFRTSISPLYYVSKIIGIAPFSCGNKICVDRQHKNTNILPPAVVWSSLVFLFHLTSCMCIMVWSILYDYGGYTLSVTVPDAVTIFLMYSTCLASLAGAVLYRRRTETFIMNFIIIDQILLQENRDRVYRKTRFILLIELSLIFPLLIGFSCYHVYVWSYGTSYIYLIAKDMTNFSNIISVIQYINIMQILRHRFRILNKSLATSCDSKSPISNQSLSKHQHVPNSTIKSTTQIQNSANNLIKSPIAQNYFLHSELSMPIKNQISEEVSRVNTLRQAYSDLYDITELINKIYGYRILLEIAYNFVSLVSYLFYALEVLTKDKKTGDRNGTDESSIMLQVASSLCWVTQNMVRAFAVSASCFAASDEARRTGSVVHKLLLRQTLKGDTSAELQLFWSQLMSNKVEFTAAGFFTVNLSLVYSMVGAATTYIIILIQLN</sequence>
<dbReference type="AlphaFoldDB" id="A0A2J7RE99"/>
<organism evidence="9 10">
    <name type="scientific">Cryptotermes secundus</name>
    <dbReference type="NCBI Taxonomy" id="105785"/>
    <lineage>
        <taxon>Eukaryota</taxon>
        <taxon>Metazoa</taxon>
        <taxon>Ecdysozoa</taxon>
        <taxon>Arthropoda</taxon>
        <taxon>Hexapoda</taxon>
        <taxon>Insecta</taxon>
        <taxon>Pterygota</taxon>
        <taxon>Neoptera</taxon>
        <taxon>Polyneoptera</taxon>
        <taxon>Dictyoptera</taxon>
        <taxon>Blattodea</taxon>
        <taxon>Blattoidea</taxon>
        <taxon>Termitoidae</taxon>
        <taxon>Kalotermitidae</taxon>
        <taxon>Cryptotermitinae</taxon>
        <taxon>Cryptotermes</taxon>
    </lineage>
</organism>
<keyword evidence="4 8" id="KW-1133">Transmembrane helix</keyword>
<dbReference type="GO" id="GO:0050909">
    <property type="term" value="P:sensory perception of taste"/>
    <property type="evidence" value="ECO:0007669"/>
    <property type="project" value="InterPro"/>
</dbReference>
<feature type="transmembrane region" description="Helical" evidence="8">
    <location>
        <begin position="405"/>
        <end position="433"/>
    </location>
</feature>
<dbReference type="STRING" id="105785.A0A2J7RE99"/>
<feature type="transmembrane region" description="Helical" evidence="8">
    <location>
        <begin position="296"/>
        <end position="315"/>
    </location>
</feature>
<dbReference type="GO" id="GO:0030424">
    <property type="term" value="C:axon"/>
    <property type="evidence" value="ECO:0007669"/>
    <property type="project" value="TreeGrafter"/>
</dbReference>
<dbReference type="FunCoup" id="A0A2J7RE99">
    <property type="interactions" value="48"/>
</dbReference>
<keyword evidence="10" id="KW-1185">Reference proteome</keyword>
<dbReference type="GO" id="GO:0043025">
    <property type="term" value="C:neuronal cell body"/>
    <property type="evidence" value="ECO:0007669"/>
    <property type="project" value="TreeGrafter"/>
</dbReference>
<gene>
    <name evidence="9" type="ORF">B7P43_G01351</name>
</gene>
<evidence type="ECO:0000256" key="3">
    <source>
        <dbReference type="ARBA" id="ARBA00022692"/>
    </source>
</evidence>
<evidence type="ECO:0000256" key="6">
    <source>
        <dbReference type="ARBA" id="ARBA00023170"/>
    </source>
</evidence>
<evidence type="ECO:0000256" key="4">
    <source>
        <dbReference type="ARBA" id="ARBA00022989"/>
    </source>
</evidence>
<dbReference type="GO" id="GO:0005886">
    <property type="term" value="C:plasma membrane"/>
    <property type="evidence" value="ECO:0007669"/>
    <property type="project" value="UniProtKB-SubCell"/>
</dbReference>
<evidence type="ECO:0000256" key="2">
    <source>
        <dbReference type="ARBA" id="ARBA00022475"/>
    </source>
</evidence>
<protein>
    <recommendedName>
        <fullName evidence="8">Gustatory receptor</fullName>
    </recommendedName>
</protein>
<dbReference type="InParanoid" id="A0A2J7RE99"/>
<reference evidence="9 10" key="1">
    <citation type="submission" date="2017-12" db="EMBL/GenBank/DDBJ databases">
        <title>Hemimetabolous genomes reveal molecular basis of termite eusociality.</title>
        <authorList>
            <person name="Harrison M.C."/>
            <person name="Jongepier E."/>
            <person name="Robertson H.M."/>
            <person name="Arning N."/>
            <person name="Bitard-Feildel T."/>
            <person name="Chao H."/>
            <person name="Childers C.P."/>
            <person name="Dinh H."/>
            <person name="Doddapaneni H."/>
            <person name="Dugan S."/>
            <person name="Gowin J."/>
            <person name="Greiner C."/>
            <person name="Han Y."/>
            <person name="Hu H."/>
            <person name="Hughes D.S.T."/>
            <person name="Huylmans A.-K."/>
            <person name="Kemena C."/>
            <person name="Kremer L.P.M."/>
            <person name="Lee S.L."/>
            <person name="Lopez-Ezquerra A."/>
            <person name="Mallet L."/>
            <person name="Monroy-Kuhn J.M."/>
            <person name="Moser A."/>
            <person name="Murali S.C."/>
            <person name="Muzny D.M."/>
            <person name="Otani S."/>
            <person name="Piulachs M.-D."/>
            <person name="Poelchau M."/>
            <person name="Qu J."/>
            <person name="Schaub F."/>
            <person name="Wada-Katsumata A."/>
            <person name="Worley K.C."/>
            <person name="Xie Q."/>
            <person name="Ylla G."/>
            <person name="Poulsen M."/>
            <person name="Gibbs R.A."/>
            <person name="Schal C."/>
            <person name="Richards S."/>
            <person name="Belles X."/>
            <person name="Korb J."/>
            <person name="Bornberg-Bauer E."/>
        </authorList>
    </citation>
    <scope>NUCLEOTIDE SEQUENCE [LARGE SCALE GENOMIC DNA]</scope>
    <source>
        <tissue evidence="9">Whole body</tissue>
    </source>
</reference>
<dbReference type="InterPro" id="IPR013604">
    <property type="entry name" value="7TM_chemorcpt"/>
</dbReference>
<evidence type="ECO:0000256" key="8">
    <source>
        <dbReference type="RuleBase" id="RU363108"/>
    </source>
</evidence>
<name>A0A2J7RE99_9NEOP</name>
<keyword evidence="7 8" id="KW-0807">Transducer</keyword>
<dbReference type="GO" id="GO:0007635">
    <property type="term" value="P:chemosensory behavior"/>
    <property type="evidence" value="ECO:0007669"/>
    <property type="project" value="TreeGrafter"/>
</dbReference>
<comment type="function">
    <text evidence="8">Gustatory receptor which mediates acceptance or avoidance behavior, depending on its substrates.</text>
</comment>
<comment type="caution">
    <text evidence="9">The sequence shown here is derived from an EMBL/GenBank/DDBJ whole genome shotgun (WGS) entry which is preliminary data.</text>
</comment>
<dbReference type="PANTHER" id="PTHR21143">
    <property type="entry name" value="INVERTEBRATE GUSTATORY RECEPTOR"/>
    <property type="match status" value="1"/>
</dbReference>
<dbReference type="EMBL" id="NEVH01005277">
    <property type="protein sequence ID" value="PNF39148.1"/>
    <property type="molecule type" value="Genomic_DNA"/>
</dbReference>
<feature type="transmembrane region" description="Helical" evidence="8">
    <location>
        <begin position="134"/>
        <end position="158"/>
    </location>
</feature>
<feature type="transmembrane region" description="Helical" evidence="8">
    <location>
        <begin position="43"/>
        <end position="67"/>
    </location>
</feature>
<comment type="caution">
    <text evidence="8">Lacks conserved residue(s) required for the propagation of feature annotation.</text>
</comment>
<proteinExistence type="inferred from homology"/>
<keyword evidence="3 8" id="KW-0812">Transmembrane</keyword>
<evidence type="ECO:0000313" key="10">
    <source>
        <dbReference type="Proteomes" id="UP000235965"/>
    </source>
</evidence>
<evidence type="ECO:0000256" key="5">
    <source>
        <dbReference type="ARBA" id="ARBA00023136"/>
    </source>
</evidence>
<evidence type="ECO:0000313" key="9">
    <source>
        <dbReference type="EMBL" id="PNF39148.1"/>
    </source>
</evidence>
<dbReference type="OrthoDB" id="6366728at2759"/>
<dbReference type="PANTHER" id="PTHR21143:SF104">
    <property type="entry name" value="GUSTATORY RECEPTOR 8A-RELATED"/>
    <property type="match status" value="1"/>
</dbReference>
<keyword evidence="5 8" id="KW-0472">Membrane</keyword>
<feature type="transmembrane region" description="Helical" evidence="8">
    <location>
        <begin position="164"/>
        <end position="187"/>
    </location>
</feature>
<dbReference type="GO" id="GO:0030425">
    <property type="term" value="C:dendrite"/>
    <property type="evidence" value="ECO:0007669"/>
    <property type="project" value="TreeGrafter"/>
</dbReference>
<evidence type="ECO:0000256" key="1">
    <source>
        <dbReference type="ARBA" id="ARBA00004651"/>
    </source>
</evidence>
<dbReference type="GO" id="GO:0007165">
    <property type="term" value="P:signal transduction"/>
    <property type="evidence" value="ECO:0007669"/>
    <property type="project" value="UniProtKB-KW"/>
</dbReference>
<dbReference type="Pfam" id="PF08395">
    <property type="entry name" value="7tm_7"/>
    <property type="match status" value="1"/>
</dbReference>
<keyword evidence="2 8" id="KW-1003">Cell membrane</keyword>
<comment type="similarity">
    <text evidence="8">Belongs to the insect chemoreceptor superfamily. Gustatory receptor (GR) family.</text>
</comment>